<comment type="caution">
    <text evidence="10">The sequence shown here is derived from an EMBL/GenBank/DDBJ whole genome shotgun (WGS) entry which is preliminary data.</text>
</comment>
<dbReference type="PANTHER" id="PTHR45826">
    <property type="entry name" value="POLYAMINE TRANSPORTER PUT1"/>
    <property type="match status" value="1"/>
</dbReference>
<dbReference type="PIRSF" id="PIRSF006060">
    <property type="entry name" value="AA_transporter"/>
    <property type="match status" value="1"/>
</dbReference>
<reference evidence="10 11" key="1">
    <citation type="submission" date="2022-07" db="EMBL/GenBank/DDBJ databases">
        <title>Genome-wide signatures of adaptation to extreme environments.</title>
        <authorList>
            <person name="Cho C.H."/>
            <person name="Yoon H.S."/>
        </authorList>
    </citation>
    <scope>NUCLEOTIDE SEQUENCE [LARGE SCALE GENOMIC DNA]</scope>
    <source>
        <strain evidence="10 11">108.79 E11</strain>
    </source>
</reference>
<keyword evidence="4 9" id="KW-0812">Transmembrane</keyword>
<evidence type="ECO:0000256" key="1">
    <source>
        <dbReference type="ARBA" id="ARBA00004651"/>
    </source>
</evidence>
<keyword evidence="6 9" id="KW-0472">Membrane</keyword>
<gene>
    <name evidence="10" type="ORF">GAYE_PCTG14G0631</name>
</gene>
<keyword evidence="2" id="KW-0813">Transport</keyword>
<evidence type="ECO:0000256" key="8">
    <source>
        <dbReference type="SAM" id="MobiDB-lite"/>
    </source>
</evidence>
<feature type="transmembrane region" description="Helical" evidence="9">
    <location>
        <begin position="111"/>
        <end position="128"/>
    </location>
</feature>
<feature type="transmembrane region" description="Helical" evidence="9">
    <location>
        <begin position="487"/>
        <end position="506"/>
    </location>
</feature>
<feature type="transmembrane region" description="Helical" evidence="9">
    <location>
        <begin position="223"/>
        <end position="247"/>
    </location>
</feature>
<feature type="transmembrane region" description="Helical" evidence="9">
    <location>
        <begin position="149"/>
        <end position="170"/>
    </location>
</feature>
<feature type="transmembrane region" description="Helical" evidence="9">
    <location>
        <begin position="343"/>
        <end position="363"/>
    </location>
</feature>
<dbReference type="Pfam" id="PF13520">
    <property type="entry name" value="AA_permease_2"/>
    <property type="match status" value="1"/>
</dbReference>
<evidence type="ECO:0000256" key="9">
    <source>
        <dbReference type="SAM" id="Phobius"/>
    </source>
</evidence>
<dbReference type="GO" id="GO:0005886">
    <property type="term" value="C:plasma membrane"/>
    <property type="evidence" value="ECO:0007669"/>
    <property type="project" value="UniProtKB-SubCell"/>
</dbReference>
<dbReference type="AlphaFoldDB" id="A0AAV9I789"/>
<dbReference type="Gene3D" id="1.20.1740.10">
    <property type="entry name" value="Amino acid/polyamine transporter I"/>
    <property type="match status" value="1"/>
</dbReference>
<evidence type="ECO:0000256" key="2">
    <source>
        <dbReference type="ARBA" id="ARBA00022448"/>
    </source>
</evidence>
<dbReference type="InterPro" id="IPR044566">
    <property type="entry name" value="RMV1-like"/>
</dbReference>
<dbReference type="GO" id="GO:0015203">
    <property type="term" value="F:polyamine transmembrane transporter activity"/>
    <property type="evidence" value="ECO:0007669"/>
    <property type="project" value="UniProtKB-ARBA"/>
</dbReference>
<proteinExistence type="inferred from homology"/>
<evidence type="ECO:0000256" key="3">
    <source>
        <dbReference type="ARBA" id="ARBA00022475"/>
    </source>
</evidence>
<feature type="transmembrane region" description="Helical" evidence="9">
    <location>
        <begin position="267"/>
        <end position="287"/>
    </location>
</feature>
<feature type="region of interest" description="Disordered" evidence="8">
    <location>
        <begin position="50"/>
        <end position="75"/>
    </location>
</feature>
<evidence type="ECO:0000256" key="7">
    <source>
        <dbReference type="ARBA" id="ARBA00024041"/>
    </source>
</evidence>
<organism evidence="10 11">
    <name type="scientific">Galdieria yellowstonensis</name>
    <dbReference type="NCBI Taxonomy" id="3028027"/>
    <lineage>
        <taxon>Eukaryota</taxon>
        <taxon>Rhodophyta</taxon>
        <taxon>Bangiophyceae</taxon>
        <taxon>Galdieriales</taxon>
        <taxon>Galdieriaceae</taxon>
        <taxon>Galdieria</taxon>
    </lineage>
</organism>
<evidence type="ECO:0000256" key="5">
    <source>
        <dbReference type="ARBA" id="ARBA00022989"/>
    </source>
</evidence>
<feature type="transmembrane region" description="Helical" evidence="9">
    <location>
        <begin position="299"/>
        <end position="323"/>
    </location>
</feature>
<sequence length="524" mass="57163">MSKPENDNKGSLKYGSFEASGPHAREAAEQVGELYSRISVLSSQQKSSSCSVSIHSDGPKDNSVDGTLDGIDSDDVVDSSPPRTLGVFQLAGLMYLVTAGGGYGLEPVVQAAGPFPALIGLLIVPWVWSAPQALMTAELSTLYPRDGGFVVWVEEAFGNFWGFQVGWWNFFGSLVDNALLPRLFSDYLKIFLGVSHLSIWLSWGGGIFLLLFCFILNYRGLEIVGWASVIFVVIVAIPFAILTLVGLPQSDPKVWLQWRGQRDTNWSLFWATLLWNLCGFDSAGTCAGEVKSASKTYPAAILLSCAMGLASFLLPVAACVTFAQDWDEWNDAFWPVVANRVVGGTWCGTLITLGGLASATGMLNSLMATSSRALYGMATTQLLPPELAVLHRTYKTPVRCIALVAIGTALFSVLSFEKLVEIDSVLYCIKEMLEFMALIRLRYKYPHVSRPFEIPGGLTGVWLCCSSGICCCVLMICLSGLAAFFSAMSMILIGFMLYPLAHWWIAKHEEAQMKESNVVVFDES</sequence>
<comment type="similarity">
    <text evidence="7">Belongs to the amino acid-polyamine-organocation (APC) superfamily. Polyamine:cation symporter (PHS) (TC 2.A.3.12) family.</text>
</comment>
<dbReference type="Proteomes" id="UP001300502">
    <property type="component" value="Unassembled WGS sequence"/>
</dbReference>
<protein>
    <submittedName>
        <fullName evidence="10">Uncharacterized protein</fullName>
    </submittedName>
</protein>
<evidence type="ECO:0000313" key="10">
    <source>
        <dbReference type="EMBL" id="KAK4522741.1"/>
    </source>
</evidence>
<evidence type="ECO:0000313" key="11">
    <source>
        <dbReference type="Proteomes" id="UP001300502"/>
    </source>
</evidence>
<dbReference type="InterPro" id="IPR002293">
    <property type="entry name" value="AA/rel_permease1"/>
</dbReference>
<dbReference type="EMBL" id="JANCYU010000007">
    <property type="protein sequence ID" value="KAK4522741.1"/>
    <property type="molecule type" value="Genomic_DNA"/>
</dbReference>
<evidence type="ECO:0000256" key="6">
    <source>
        <dbReference type="ARBA" id="ARBA00023136"/>
    </source>
</evidence>
<feature type="transmembrane region" description="Helical" evidence="9">
    <location>
        <begin position="398"/>
        <end position="416"/>
    </location>
</feature>
<dbReference type="PANTHER" id="PTHR45826:SF2">
    <property type="entry name" value="AMINO ACID TRANSPORTER"/>
    <property type="match status" value="1"/>
</dbReference>
<evidence type="ECO:0000256" key="4">
    <source>
        <dbReference type="ARBA" id="ARBA00022692"/>
    </source>
</evidence>
<keyword evidence="11" id="KW-1185">Reference proteome</keyword>
<feature type="compositionally biased region" description="Basic and acidic residues" evidence="8">
    <location>
        <begin position="1"/>
        <end position="10"/>
    </location>
</feature>
<accession>A0AAV9I789</accession>
<feature type="transmembrane region" description="Helical" evidence="9">
    <location>
        <begin position="190"/>
        <end position="216"/>
    </location>
</feature>
<keyword evidence="5 9" id="KW-1133">Transmembrane helix</keyword>
<feature type="transmembrane region" description="Helical" evidence="9">
    <location>
        <begin position="85"/>
        <end position="105"/>
    </location>
</feature>
<comment type="subcellular location">
    <subcellularLocation>
        <location evidence="1">Cell membrane</location>
        <topology evidence="1">Multi-pass membrane protein</topology>
    </subcellularLocation>
</comment>
<feature type="region of interest" description="Disordered" evidence="8">
    <location>
        <begin position="1"/>
        <end position="28"/>
    </location>
</feature>
<keyword evidence="3" id="KW-1003">Cell membrane</keyword>
<name>A0AAV9I789_9RHOD</name>
<feature type="transmembrane region" description="Helical" evidence="9">
    <location>
        <begin position="460"/>
        <end position="481"/>
    </location>
</feature>